<dbReference type="EMBL" id="CP011307">
    <property type="protein sequence ID" value="ALP94470.1"/>
    <property type="molecule type" value="Genomic_DNA"/>
</dbReference>
<accession>A0A0S2W510</accession>
<dbReference type="SUPFAM" id="SSF51735">
    <property type="entry name" value="NAD(P)-binding Rossmann-fold domains"/>
    <property type="match status" value="1"/>
</dbReference>
<organism evidence="3 4">
    <name type="scientific">Intestinimonas butyriciproducens</name>
    <dbReference type="NCBI Taxonomy" id="1297617"/>
    <lineage>
        <taxon>Bacteria</taxon>
        <taxon>Bacillati</taxon>
        <taxon>Bacillota</taxon>
        <taxon>Clostridia</taxon>
        <taxon>Eubacteriales</taxon>
        <taxon>Intestinimonas</taxon>
    </lineage>
</organism>
<evidence type="ECO:0000313" key="4">
    <source>
        <dbReference type="Proteomes" id="UP000064844"/>
    </source>
</evidence>
<reference evidence="4" key="2">
    <citation type="submission" date="2015-04" db="EMBL/GenBank/DDBJ databases">
        <title>A butyrogenic pathway from the amino acid lysine in a human gut commensal.</title>
        <authorList>
            <person name="de Vos W.M."/>
            <person name="Bui N.T.P."/>
            <person name="Plugge C.M."/>
            <person name="Ritari J."/>
        </authorList>
    </citation>
    <scope>NUCLEOTIDE SEQUENCE [LARGE SCALE GENOMIC DNA]</scope>
    <source>
        <strain evidence="4">AF211</strain>
    </source>
</reference>
<dbReference type="InterPro" id="IPR001509">
    <property type="entry name" value="Epimerase_deHydtase"/>
</dbReference>
<dbReference type="Proteomes" id="UP000064844">
    <property type="component" value="Chromosome"/>
</dbReference>
<evidence type="ECO:0000313" key="3">
    <source>
        <dbReference type="EMBL" id="ALP94470.1"/>
    </source>
</evidence>
<dbReference type="Pfam" id="PF01370">
    <property type="entry name" value="Epimerase"/>
    <property type="match status" value="1"/>
</dbReference>
<gene>
    <name evidence="3" type="ORF">IB211_02079c</name>
</gene>
<dbReference type="GO" id="GO:0003978">
    <property type="term" value="F:UDP-glucose 4-epimerase activity"/>
    <property type="evidence" value="ECO:0007669"/>
    <property type="project" value="UniProtKB-EC"/>
</dbReference>
<dbReference type="Gene3D" id="3.40.50.720">
    <property type="entry name" value="NAD(P)-binding Rossmann-like Domain"/>
    <property type="match status" value="1"/>
</dbReference>
<reference evidence="3 4" key="1">
    <citation type="journal article" date="2015" name="Nat. Commun.">
        <title>Production of butyrate from lysine and the Amadori product fructoselysine by a human gut commensal.</title>
        <authorList>
            <person name="Bui T.P."/>
            <person name="Ritari J."/>
            <person name="Boeren S."/>
            <person name="de Waard P."/>
            <person name="Plugge C.M."/>
            <person name="de Vos W.M."/>
        </authorList>
    </citation>
    <scope>NUCLEOTIDE SEQUENCE [LARGE SCALE GENOMIC DNA]</scope>
    <source>
        <strain evidence="3 4">AF211</strain>
    </source>
</reference>
<feature type="domain" description="NAD-dependent epimerase/dehydratase" evidence="2">
    <location>
        <begin position="5"/>
        <end position="231"/>
    </location>
</feature>
<dbReference type="STRING" id="1297617.IB211_02079c"/>
<protein>
    <submittedName>
        <fullName evidence="3">UDP-glucose 4-epimerase</fullName>
        <ecNumber evidence="3">5.1.3.2</ecNumber>
    </submittedName>
</protein>
<evidence type="ECO:0000256" key="1">
    <source>
        <dbReference type="ARBA" id="ARBA00007637"/>
    </source>
</evidence>
<name>A0A0S2W510_9FIRM</name>
<dbReference type="InterPro" id="IPR036291">
    <property type="entry name" value="NAD(P)-bd_dom_sf"/>
</dbReference>
<proteinExistence type="inferred from homology"/>
<dbReference type="EC" id="5.1.3.2" evidence="3"/>
<dbReference type="KEGG" id="ibu:IB211_02079c"/>
<comment type="similarity">
    <text evidence="1">Belongs to the NAD(P)-dependent epimerase/dehydratase family.</text>
</comment>
<keyword evidence="3" id="KW-0413">Isomerase</keyword>
<dbReference type="RefSeq" id="WP_058117972.1">
    <property type="nucleotide sequence ID" value="NZ_CP011307.1"/>
</dbReference>
<dbReference type="PATRIC" id="fig|1297617.4.peg.2143"/>
<keyword evidence="4" id="KW-1185">Reference proteome</keyword>
<evidence type="ECO:0000259" key="2">
    <source>
        <dbReference type="Pfam" id="PF01370"/>
    </source>
</evidence>
<sequence length="310" mass="34167">MKKAIVTGANGFVGGATLRELLNNGYEVWAIGHQDHFSNVPEDSMVYKISCDLEGMKDLPNKISVGEYDLFYHFAWAGSAGAARANTALQLKNVQWTLDALRAAKELGCRRFVCAGSIVEHETVAAAYTQGNRPGLGYIYGSGKLAAHAMCMPVAAALGIELVWPEITNAYGIGERSPRLVNTTIQKCIRGEAPQFTAGIQNYDFVYIDDVARAFRLIGENGKPFHEYLIGSSTARPLRQFLEEMQQAIAPELTFAFGDVPFTGVDLPLSRFDCTETEQDTGFRAQVGFAEGCKRTCDWWRSVLVEEEKK</sequence>
<dbReference type="PANTHER" id="PTHR43000">
    <property type="entry name" value="DTDP-D-GLUCOSE 4,6-DEHYDRATASE-RELATED"/>
    <property type="match status" value="1"/>
</dbReference>
<dbReference type="AlphaFoldDB" id="A0A0S2W510"/>